<comment type="caution">
    <text evidence="3">The sequence shown here is derived from an EMBL/GenBank/DDBJ whole genome shotgun (WGS) entry which is preliminary data.</text>
</comment>
<reference evidence="3 4" key="1">
    <citation type="submission" date="2024-09" db="EMBL/GenBank/DDBJ databases">
        <authorList>
            <person name="Sun Q."/>
            <person name="Mori K."/>
        </authorList>
    </citation>
    <scope>NUCLEOTIDE SEQUENCE [LARGE SCALE GENOMIC DNA]</scope>
    <source>
        <strain evidence="3 4">JCM 3331</strain>
    </source>
</reference>
<gene>
    <name evidence="3" type="ORF">ACFFTL_48295</name>
</gene>
<accession>A0ABV5RS16</accession>
<evidence type="ECO:0000313" key="3">
    <source>
        <dbReference type="EMBL" id="MFB9579841.1"/>
    </source>
</evidence>
<evidence type="ECO:0000313" key="4">
    <source>
        <dbReference type="Proteomes" id="UP001589710"/>
    </source>
</evidence>
<keyword evidence="2" id="KW-1133">Transmembrane helix</keyword>
<feature type="transmembrane region" description="Helical" evidence="2">
    <location>
        <begin position="62"/>
        <end position="86"/>
    </location>
</feature>
<evidence type="ECO:0000256" key="2">
    <source>
        <dbReference type="SAM" id="Phobius"/>
    </source>
</evidence>
<feature type="region of interest" description="Disordered" evidence="1">
    <location>
        <begin position="342"/>
        <end position="363"/>
    </location>
</feature>
<dbReference type="Proteomes" id="UP001589710">
    <property type="component" value="Unassembled WGS sequence"/>
</dbReference>
<evidence type="ECO:0000256" key="1">
    <source>
        <dbReference type="SAM" id="MobiDB-lite"/>
    </source>
</evidence>
<keyword evidence="2" id="KW-0472">Membrane</keyword>
<protein>
    <submittedName>
        <fullName evidence="3">Uncharacterized protein</fullName>
    </submittedName>
</protein>
<keyword evidence="4" id="KW-1185">Reference proteome</keyword>
<dbReference type="RefSeq" id="WP_345515761.1">
    <property type="nucleotide sequence ID" value="NZ_BAAAXD010000033.1"/>
</dbReference>
<organism evidence="3 4">
    <name type="scientific">Streptomyces yanii</name>
    <dbReference type="NCBI Taxonomy" id="78510"/>
    <lineage>
        <taxon>Bacteria</taxon>
        <taxon>Bacillati</taxon>
        <taxon>Actinomycetota</taxon>
        <taxon>Actinomycetes</taxon>
        <taxon>Kitasatosporales</taxon>
        <taxon>Streptomycetaceae</taxon>
        <taxon>Streptomyces</taxon>
    </lineage>
</organism>
<proteinExistence type="predicted"/>
<feature type="compositionally biased region" description="Basic and acidic residues" evidence="1">
    <location>
        <begin position="344"/>
        <end position="363"/>
    </location>
</feature>
<keyword evidence="2" id="KW-0812">Transmembrane</keyword>
<dbReference type="EMBL" id="JBHMCG010000242">
    <property type="protein sequence ID" value="MFB9579841.1"/>
    <property type="molecule type" value="Genomic_DNA"/>
</dbReference>
<sequence>MRVLIGVIGALVVLGTFSSVLRTLLIPRPTRSVFTRLLHKTVQVPFQFVADQCHRFETKDRVLAPVAAVSILFHLVGWLAGAWLGYSMLQTAVSGFHAMDALRETGVALFTLGFASSRSVELTLLDLCAAATGPIIIGLQIGYLPALYSAYSRREAEVTTLQARAGSPAWGPELLARYAQIGLTDSITDLFRNWERWSAEVSESHTSYVVLSRFRSPRANDNWLISLLAVMDAAAMQLALNPSHPQADARLVLRTGFVCLRNIAAVWRLPFEPDPSPDTPIRLTYEEFAGAVAHVTAHGYAVERAPEQAWPHFSGWRVNYEDLAYRFAYLLDAVPAPWSGPRRTSKEDITPVTPVDRKPNVAC</sequence>
<name>A0ABV5RS16_9ACTN</name>